<evidence type="ECO:0000259" key="2">
    <source>
        <dbReference type="Pfam" id="PF00190"/>
    </source>
</evidence>
<name>A0AAW0JBA5_QUESU</name>
<sequence length="125" mass="14330">MANSIFLYASLCLLVLFNGCLAQRSWHQQQFYQCQLDKLNALEPNNRIEAEASVIQSWDPNDQQFQCVGVAVVRRTIEPNGLLLPHYTNAPQLIYIQRGYGLYDTILPGCPNIYPESQQGQDHRF</sequence>
<dbReference type="PANTHER" id="PTHR31189:SF35">
    <property type="entry name" value="12S SEED STORAGE PROTEIN CRB"/>
    <property type="match status" value="1"/>
</dbReference>
<keyword evidence="1" id="KW-0732">Signal</keyword>
<proteinExistence type="predicted"/>
<feature type="chain" id="PRO_5043519371" evidence="1">
    <location>
        <begin position="23"/>
        <end position="125"/>
    </location>
</feature>
<accession>A0AAW0JBA5</accession>
<reference evidence="3 4" key="1">
    <citation type="journal article" date="2018" name="Sci. Data">
        <title>The draft genome sequence of cork oak.</title>
        <authorList>
            <person name="Ramos A.M."/>
            <person name="Usie A."/>
            <person name="Barbosa P."/>
            <person name="Barros P.M."/>
            <person name="Capote T."/>
            <person name="Chaves I."/>
            <person name="Simoes F."/>
            <person name="Abreu I."/>
            <person name="Carrasquinho I."/>
            <person name="Faro C."/>
            <person name="Guimaraes J.B."/>
            <person name="Mendonca D."/>
            <person name="Nobrega F."/>
            <person name="Rodrigues L."/>
            <person name="Saibo N.J.M."/>
            <person name="Varela M.C."/>
            <person name="Egas C."/>
            <person name="Matos J."/>
            <person name="Miguel C.M."/>
            <person name="Oliveira M.M."/>
            <person name="Ricardo C.P."/>
            <person name="Goncalves S."/>
        </authorList>
    </citation>
    <scope>NUCLEOTIDE SEQUENCE [LARGE SCALE GENOMIC DNA]</scope>
    <source>
        <strain evidence="4">cv. HL8</strain>
    </source>
</reference>
<dbReference type="Proteomes" id="UP000237347">
    <property type="component" value="Unassembled WGS sequence"/>
</dbReference>
<dbReference type="SUPFAM" id="SSF51182">
    <property type="entry name" value="RmlC-like cupins"/>
    <property type="match status" value="1"/>
</dbReference>
<organism evidence="3 4">
    <name type="scientific">Quercus suber</name>
    <name type="common">Cork oak</name>
    <dbReference type="NCBI Taxonomy" id="58331"/>
    <lineage>
        <taxon>Eukaryota</taxon>
        <taxon>Viridiplantae</taxon>
        <taxon>Streptophyta</taxon>
        <taxon>Embryophyta</taxon>
        <taxon>Tracheophyta</taxon>
        <taxon>Spermatophyta</taxon>
        <taxon>Magnoliopsida</taxon>
        <taxon>eudicotyledons</taxon>
        <taxon>Gunneridae</taxon>
        <taxon>Pentapetalae</taxon>
        <taxon>rosids</taxon>
        <taxon>fabids</taxon>
        <taxon>Fagales</taxon>
        <taxon>Fagaceae</taxon>
        <taxon>Quercus</taxon>
    </lineage>
</organism>
<comment type="caution">
    <text evidence="3">The sequence shown here is derived from an EMBL/GenBank/DDBJ whole genome shotgun (WGS) entry which is preliminary data.</text>
</comment>
<dbReference type="AlphaFoldDB" id="A0AAW0JBA5"/>
<dbReference type="PANTHER" id="PTHR31189">
    <property type="entry name" value="OS03G0336100 PROTEIN-RELATED"/>
    <property type="match status" value="1"/>
</dbReference>
<dbReference type="InterPro" id="IPR011051">
    <property type="entry name" value="RmlC_Cupin_sf"/>
</dbReference>
<dbReference type="Gene3D" id="2.60.120.10">
    <property type="entry name" value="Jelly Rolls"/>
    <property type="match status" value="1"/>
</dbReference>
<feature type="domain" description="Cupin type-1" evidence="2">
    <location>
        <begin position="39"/>
        <end position="111"/>
    </location>
</feature>
<dbReference type="Pfam" id="PF00190">
    <property type="entry name" value="Cupin_1"/>
    <property type="match status" value="1"/>
</dbReference>
<keyword evidence="4" id="KW-1185">Reference proteome</keyword>
<protein>
    <submittedName>
        <fullName evidence="3">Glycinin g2</fullName>
    </submittedName>
</protein>
<evidence type="ECO:0000313" key="3">
    <source>
        <dbReference type="EMBL" id="KAK7823928.1"/>
    </source>
</evidence>
<dbReference type="InterPro" id="IPR014710">
    <property type="entry name" value="RmlC-like_jellyroll"/>
</dbReference>
<gene>
    <name evidence="3" type="primary">Gy2</name>
    <name evidence="3" type="ORF">CFP56_034997</name>
</gene>
<dbReference type="InterPro" id="IPR006045">
    <property type="entry name" value="Cupin_1"/>
</dbReference>
<dbReference type="InterPro" id="IPR050253">
    <property type="entry name" value="Seed_Storage-Functional"/>
</dbReference>
<evidence type="ECO:0000313" key="4">
    <source>
        <dbReference type="Proteomes" id="UP000237347"/>
    </source>
</evidence>
<feature type="signal peptide" evidence="1">
    <location>
        <begin position="1"/>
        <end position="22"/>
    </location>
</feature>
<evidence type="ECO:0000256" key="1">
    <source>
        <dbReference type="SAM" id="SignalP"/>
    </source>
</evidence>
<dbReference type="EMBL" id="PKMF04000619">
    <property type="protein sequence ID" value="KAK7823928.1"/>
    <property type="molecule type" value="Genomic_DNA"/>
</dbReference>